<comment type="caution">
    <text evidence="1">The sequence shown here is derived from an EMBL/GenBank/DDBJ whole genome shotgun (WGS) entry which is preliminary data.</text>
</comment>
<keyword evidence="2" id="KW-1185">Reference proteome</keyword>
<proteinExistence type="predicted"/>
<evidence type="ECO:0008006" key="3">
    <source>
        <dbReference type="Google" id="ProtNLM"/>
    </source>
</evidence>
<reference evidence="1 2" key="1">
    <citation type="journal article" date="2019" name="Sci. Rep.">
        <title>Orb-weaving spider Araneus ventricosus genome elucidates the spidroin gene catalogue.</title>
        <authorList>
            <person name="Kono N."/>
            <person name="Nakamura H."/>
            <person name="Ohtoshi R."/>
            <person name="Moran D.A.P."/>
            <person name="Shinohara A."/>
            <person name="Yoshida Y."/>
            <person name="Fujiwara M."/>
            <person name="Mori M."/>
            <person name="Tomita M."/>
            <person name="Arakawa K."/>
        </authorList>
    </citation>
    <scope>NUCLEOTIDE SEQUENCE [LARGE SCALE GENOMIC DNA]</scope>
</reference>
<evidence type="ECO:0000313" key="2">
    <source>
        <dbReference type="Proteomes" id="UP000499080"/>
    </source>
</evidence>
<evidence type="ECO:0000313" key="1">
    <source>
        <dbReference type="EMBL" id="GBM64857.1"/>
    </source>
</evidence>
<dbReference type="EMBL" id="BGPR01001948">
    <property type="protein sequence ID" value="GBM64857.1"/>
    <property type="molecule type" value="Genomic_DNA"/>
</dbReference>
<dbReference type="PROSITE" id="PS51257">
    <property type="entry name" value="PROKAR_LIPOPROTEIN"/>
    <property type="match status" value="1"/>
</dbReference>
<protein>
    <recommendedName>
        <fullName evidence="3">Pre-C2HC domain-containing protein</fullName>
    </recommendedName>
</protein>
<organism evidence="1 2">
    <name type="scientific">Araneus ventricosus</name>
    <name type="common">Orbweaver spider</name>
    <name type="synonym">Epeira ventricosa</name>
    <dbReference type="NCBI Taxonomy" id="182803"/>
    <lineage>
        <taxon>Eukaryota</taxon>
        <taxon>Metazoa</taxon>
        <taxon>Ecdysozoa</taxon>
        <taxon>Arthropoda</taxon>
        <taxon>Chelicerata</taxon>
        <taxon>Arachnida</taxon>
        <taxon>Araneae</taxon>
        <taxon>Araneomorphae</taxon>
        <taxon>Entelegynae</taxon>
        <taxon>Araneoidea</taxon>
        <taxon>Araneidae</taxon>
        <taxon>Araneus</taxon>
    </lineage>
</organism>
<dbReference type="Proteomes" id="UP000499080">
    <property type="component" value="Unassembled WGS sequence"/>
</dbReference>
<dbReference type="AlphaFoldDB" id="A0A4Y2HHP9"/>
<gene>
    <name evidence="1" type="ORF">AVEN_157108_1</name>
</gene>
<name>A0A4Y2HHP9_ARAVE</name>
<accession>A0A4Y2HHP9</accession>
<sequence length="316" mass="35638">MSLTRGDFEAGVNLLQTCFTFALLSCQPCCKLADLQCKTAAIQINFAAKGGAQNFTFLFQPAPGKLPKIYPKALKDNLALKLTNTKFIELLNFTPQGKKIIKTNHVGTAIELSQFKALLGIPILVSLRIENIITRFLLRVIPSDTILSELKIELEDENDCKIHDMQRFIIKENPISSENILITIYGINMPPQVKVCLTSQRISLLIDRPIQGSKCFKFSHPTRTCSEHPHCIKCGKQHNIPDCTASSIYRGLLCNGEHMVNHRDCPVRKQEEKFWHSSVKIISLLLRQGGFLKLRNHLLLALSKQLNAFRQMKISS</sequence>